<comment type="caution">
    <text evidence="1">The sequence shown here is derived from an EMBL/GenBank/DDBJ whole genome shotgun (WGS) entry which is preliminary data.</text>
</comment>
<evidence type="ECO:0000313" key="1">
    <source>
        <dbReference type="EMBL" id="SFB31907.1"/>
    </source>
</evidence>
<name>A0A1I1A1X9_9GAMM</name>
<sequence>MIAVQLIDSTGRVLGNMRLPADVRLADLERLAFAAGHRSLSEHLEQYLAAEVRARALEVLEVAL</sequence>
<accession>A0A1I1A1X9</accession>
<gene>
    <name evidence="1" type="ORF">SAMN04244571_02236</name>
</gene>
<dbReference type="EMBL" id="FOKJ01000033">
    <property type="protein sequence ID" value="SFB31907.1"/>
    <property type="molecule type" value="Genomic_DNA"/>
</dbReference>
<organism evidence="1 2">
    <name type="scientific">Azotobacter beijerinckii</name>
    <dbReference type="NCBI Taxonomy" id="170623"/>
    <lineage>
        <taxon>Bacteria</taxon>
        <taxon>Pseudomonadati</taxon>
        <taxon>Pseudomonadota</taxon>
        <taxon>Gammaproteobacteria</taxon>
        <taxon>Pseudomonadales</taxon>
        <taxon>Pseudomonadaceae</taxon>
        <taxon>Azotobacter</taxon>
    </lineage>
</organism>
<evidence type="ECO:0000313" key="2">
    <source>
        <dbReference type="Proteomes" id="UP000198861"/>
    </source>
</evidence>
<dbReference type="Proteomes" id="UP000198861">
    <property type="component" value="Unassembled WGS sequence"/>
</dbReference>
<keyword evidence="2" id="KW-1185">Reference proteome</keyword>
<dbReference type="RefSeq" id="WP_091013600.1">
    <property type="nucleotide sequence ID" value="NZ_FOKJ01000033.1"/>
</dbReference>
<protein>
    <submittedName>
        <fullName evidence="1">Uncharacterized protein</fullName>
    </submittedName>
</protein>
<proteinExistence type="predicted"/>
<reference evidence="1 2" key="1">
    <citation type="submission" date="2016-10" db="EMBL/GenBank/DDBJ databases">
        <authorList>
            <person name="Varghese N."/>
            <person name="Submissions S."/>
        </authorList>
    </citation>
    <scope>NUCLEOTIDE SEQUENCE [LARGE SCALE GENOMIC DNA]</scope>
    <source>
        <strain evidence="1 2">DSM 282</strain>
    </source>
</reference>